<reference evidence="1 2" key="1">
    <citation type="submission" date="2018-08" db="EMBL/GenBank/DDBJ databases">
        <title>Paraburkholderia sp. DHOM06 isolated from forest soil.</title>
        <authorList>
            <person name="Gao Z.-H."/>
            <person name="Qiu L.-H."/>
        </authorList>
    </citation>
    <scope>NUCLEOTIDE SEQUENCE [LARGE SCALE GENOMIC DNA]</scope>
    <source>
        <strain evidence="1 2">DHOM06</strain>
    </source>
</reference>
<evidence type="ECO:0008006" key="3">
    <source>
        <dbReference type="Google" id="ProtNLM"/>
    </source>
</evidence>
<comment type="caution">
    <text evidence="1">The sequence shown here is derived from an EMBL/GenBank/DDBJ whole genome shotgun (WGS) entry which is preliminary data.</text>
</comment>
<gene>
    <name evidence="1" type="ORF">DWV00_10355</name>
</gene>
<dbReference type="InterPro" id="IPR038712">
    <property type="entry name" value="PixA-like_sf"/>
</dbReference>
<keyword evidence="2" id="KW-1185">Reference proteome</keyword>
<dbReference type="Proteomes" id="UP000256838">
    <property type="component" value="Unassembled WGS sequence"/>
</dbReference>
<dbReference type="Gene3D" id="2.60.40.3910">
    <property type="entry name" value="Inclusion body protein"/>
    <property type="match status" value="1"/>
</dbReference>
<accession>A0A3D8JZT4</accession>
<evidence type="ECO:0000313" key="2">
    <source>
        <dbReference type="Proteomes" id="UP000256838"/>
    </source>
</evidence>
<sequence>MNIDVTYIPNLEGIFQSSLFSATSYYNASVAGQGLVFGLTRSSNENAGPYWPGYPNTASNNQGGVNLNIRVQPNDKVRLRTNSLTAGFKYQCFIQSIALYEKSITASAHKCEAIPATSRTTTGAVAVTQVFDDYWELTVGDKLGYEQCTINFSIFDSNATRIGGFFTYLYVNWPGESPYSIQ</sequence>
<protein>
    <recommendedName>
        <fullName evidence="3">Inclusion body protein</fullName>
    </recommendedName>
</protein>
<evidence type="ECO:0000313" key="1">
    <source>
        <dbReference type="EMBL" id="RDU98673.1"/>
    </source>
</evidence>
<dbReference type="EMBL" id="QRGA01000006">
    <property type="protein sequence ID" value="RDU98673.1"/>
    <property type="molecule type" value="Genomic_DNA"/>
</dbReference>
<dbReference type="AlphaFoldDB" id="A0A3D8JZT4"/>
<organism evidence="1 2">
    <name type="scientific">Trinickia dinghuensis</name>
    <dbReference type="NCBI Taxonomy" id="2291023"/>
    <lineage>
        <taxon>Bacteria</taxon>
        <taxon>Pseudomonadati</taxon>
        <taxon>Pseudomonadota</taxon>
        <taxon>Betaproteobacteria</taxon>
        <taxon>Burkholderiales</taxon>
        <taxon>Burkholderiaceae</taxon>
        <taxon>Trinickia</taxon>
    </lineage>
</organism>
<name>A0A3D8JZT4_9BURK</name>
<proteinExistence type="predicted"/>
<dbReference type="Pfam" id="PF12306">
    <property type="entry name" value="PixA"/>
    <property type="match status" value="1"/>
</dbReference>
<dbReference type="RefSeq" id="WP_115533487.1">
    <property type="nucleotide sequence ID" value="NZ_QRGA01000006.1"/>
</dbReference>
<dbReference type="InterPro" id="IPR021087">
    <property type="entry name" value="Uncharacterised_PixA/AidA"/>
</dbReference>